<dbReference type="EMBL" id="KZ302013">
    <property type="protein sequence ID" value="PFH50039.1"/>
    <property type="molecule type" value="Genomic_DNA"/>
</dbReference>
<dbReference type="AlphaFoldDB" id="A0A2A9NHF6"/>
<organism evidence="1 2">
    <name type="scientific">Amanita thiersii Skay4041</name>
    <dbReference type="NCBI Taxonomy" id="703135"/>
    <lineage>
        <taxon>Eukaryota</taxon>
        <taxon>Fungi</taxon>
        <taxon>Dikarya</taxon>
        <taxon>Basidiomycota</taxon>
        <taxon>Agaricomycotina</taxon>
        <taxon>Agaricomycetes</taxon>
        <taxon>Agaricomycetidae</taxon>
        <taxon>Agaricales</taxon>
        <taxon>Pluteineae</taxon>
        <taxon>Amanitaceae</taxon>
        <taxon>Amanita</taxon>
    </lineage>
</organism>
<reference evidence="1 2" key="1">
    <citation type="submission" date="2014-02" db="EMBL/GenBank/DDBJ databases">
        <title>Transposable element dynamics among asymbiotic and ectomycorrhizal Amanita fungi.</title>
        <authorList>
            <consortium name="DOE Joint Genome Institute"/>
            <person name="Hess J."/>
            <person name="Skrede I."/>
            <person name="Wolfe B."/>
            <person name="LaButti K."/>
            <person name="Ohm R.A."/>
            <person name="Grigoriev I.V."/>
            <person name="Pringle A."/>
        </authorList>
    </citation>
    <scope>NUCLEOTIDE SEQUENCE [LARGE SCALE GENOMIC DNA]</scope>
    <source>
        <strain evidence="1 2">SKay4041</strain>
    </source>
</reference>
<proteinExistence type="predicted"/>
<evidence type="ECO:0000313" key="1">
    <source>
        <dbReference type="EMBL" id="PFH50039.1"/>
    </source>
</evidence>
<dbReference type="Proteomes" id="UP000242287">
    <property type="component" value="Unassembled WGS sequence"/>
</dbReference>
<protein>
    <submittedName>
        <fullName evidence="1">Uncharacterized protein</fullName>
    </submittedName>
</protein>
<gene>
    <name evidence="1" type="ORF">AMATHDRAFT_4367</name>
</gene>
<evidence type="ECO:0000313" key="2">
    <source>
        <dbReference type="Proteomes" id="UP000242287"/>
    </source>
</evidence>
<keyword evidence="2" id="KW-1185">Reference proteome</keyword>
<sequence length="116" mass="12490">MNGRTQAGLLSEIMTKVNEVDTLLKLPERIVKSCLANTKGLEGASVVAADGIKFSVMKASSITGSRDARQVCSYTWNRQTSSIKETARIADTKEVIYAMQKNLMAVHVRGAVSVSG</sequence>
<name>A0A2A9NHF6_9AGAR</name>
<accession>A0A2A9NHF6</accession>